<evidence type="ECO:0000256" key="3">
    <source>
        <dbReference type="ARBA" id="ARBA00020059"/>
    </source>
</evidence>
<dbReference type="Gene3D" id="3.30.70.2450">
    <property type="match status" value="1"/>
</dbReference>
<dbReference type="Gene3D" id="3.40.30.120">
    <property type="match status" value="1"/>
</dbReference>
<dbReference type="InterPro" id="IPR036188">
    <property type="entry name" value="FAD/NAD-bd_sf"/>
</dbReference>
<accession>A0A246HNH9</accession>
<evidence type="ECO:0000313" key="9">
    <source>
        <dbReference type="Proteomes" id="UP000198157"/>
    </source>
</evidence>
<evidence type="ECO:0000256" key="4">
    <source>
        <dbReference type="ARBA" id="ARBA00022630"/>
    </source>
</evidence>
<evidence type="ECO:0000256" key="2">
    <source>
        <dbReference type="ARBA" id="ARBA00007801"/>
    </source>
</evidence>
<dbReference type="Pfam" id="PF21274">
    <property type="entry name" value="Rng_hyd_C"/>
    <property type="match status" value="1"/>
</dbReference>
<name>A0A246HNH9_STEMA</name>
<feature type="domain" description="FAD-binding" evidence="7">
    <location>
        <begin position="6"/>
        <end position="343"/>
    </location>
</feature>
<comment type="similarity">
    <text evidence="2">Belongs to the PheA/TfdB FAD monooxygenase family.</text>
</comment>
<comment type="cofactor">
    <cofactor evidence="1">
        <name>FAD</name>
        <dbReference type="ChEBI" id="CHEBI:57692"/>
    </cofactor>
</comment>
<comment type="function">
    <text evidence="6">Serves to protect the cell against DNA damage by alkyl hydroperoxides. It can use either NADH or NADPH as electron donor for direct reduction of redox dyes or of alkyl hydroperoxides when combined with the AhpC protein.</text>
</comment>
<protein>
    <recommendedName>
        <fullName evidence="3">Alkyl hydroperoxide reductase subunit F</fullName>
    </recommendedName>
</protein>
<reference evidence="8 9" key="1">
    <citation type="submission" date="2017-06" db="EMBL/GenBank/DDBJ databases">
        <authorList>
            <person name="Kim H.J."/>
            <person name="Triplett B.A."/>
        </authorList>
    </citation>
    <scope>NUCLEOTIDE SEQUENCE [LARGE SCALE GENOMIC DNA]</scope>
    <source>
        <strain evidence="8 9">13146</strain>
    </source>
</reference>
<dbReference type="AlphaFoldDB" id="A0A246HNH9"/>
<keyword evidence="4" id="KW-0285">Flavoprotein</keyword>
<sequence>MGNTPDVVICGAGAAGLTLAIELARRGVAFRLFEQRKQPFHGSRGKGIQPRSQEIFEDMGILDQLFAAGGPYPVSRVHCADGSSVDATVIEGAPATPVEPYRQPLMVPQFLTEAVMRDRLAELGHRVEFGHGLIGVEQDANGVTVRLATPTSEQTLQTRYLVGADGGRSFVRQALDIGFPGRTLGVRAVVADIVLQGLPRDAWHSFNEDDMARRISLCPLMGTALFQLQAPVPFEGDVDLSIDGLADMVRMRTGRNDLEVLDVCWASAYRMNARLADRYRDGRVFLIGDAAHTHPPTGGQGLNTSAQDAYNLGWKLAAVLKGAPQALLDTYEEERRPIAASMLGLATTLLAQAQRGDNRRGRDVQQLDLAYGESSLTLAAEARSGRTAPGSRAPDAPLLGAGGQRVRLFDVLRGTHWTLLGYACDRSSAPSRAGLRVHIIGPAGDLRDADGHFAEAYGVQPGAWLLIRPDGYIAAVVDTPHLAALLAHFERHAP</sequence>
<dbReference type="Proteomes" id="UP000198157">
    <property type="component" value="Unassembled WGS sequence"/>
</dbReference>
<dbReference type="PRINTS" id="PR00420">
    <property type="entry name" value="RNGMNOXGNASE"/>
</dbReference>
<dbReference type="Pfam" id="PF01494">
    <property type="entry name" value="FAD_binding_3"/>
    <property type="match status" value="1"/>
</dbReference>
<organism evidence="8 9">
    <name type="scientific">Stenotrophomonas maltophilia</name>
    <name type="common">Pseudomonas maltophilia</name>
    <name type="synonym">Xanthomonas maltophilia</name>
    <dbReference type="NCBI Taxonomy" id="40324"/>
    <lineage>
        <taxon>Bacteria</taxon>
        <taxon>Pseudomonadati</taxon>
        <taxon>Pseudomonadota</taxon>
        <taxon>Gammaproteobacteria</taxon>
        <taxon>Lysobacterales</taxon>
        <taxon>Lysobacteraceae</taxon>
        <taxon>Stenotrophomonas</taxon>
        <taxon>Stenotrophomonas maltophilia group</taxon>
    </lineage>
</organism>
<evidence type="ECO:0000256" key="5">
    <source>
        <dbReference type="ARBA" id="ARBA00022827"/>
    </source>
</evidence>
<dbReference type="EMBL" id="NIVS01000019">
    <property type="protein sequence ID" value="OWQ54358.1"/>
    <property type="molecule type" value="Genomic_DNA"/>
</dbReference>
<dbReference type="Gene3D" id="3.50.50.60">
    <property type="entry name" value="FAD/NAD(P)-binding domain"/>
    <property type="match status" value="1"/>
</dbReference>
<proteinExistence type="inferred from homology"/>
<dbReference type="InterPro" id="IPR036249">
    <property type="entry name" value="Thioredoxin-like_sf"/>
</dbReference>
<dbReference type="InterPro" id="IPR050641">
    <property type="entry name" value="RIFMO-like"/>
</dbReference>
<dbReference type="GO" id="GO:0016709">
    <property type="term" value="F:oxidoreductase activity, acting on paired donors, with incorporation or reduction of molecular oxygen, NAD(P)H as one donor, and incorporation of one atom of oxygen"/>
    <property type="evidence" value="ECO:0007669"/>
    <property type="project" value="UniProtKB-ARBA"/>
</dbReference>
<dbReference type="NCBIfam" id="NF004832">
    <property type="entry name" value="PRK06184.1"/>
    <property type="match status" value="1"/>
</dbReference>
<dbReference type="OrthoDB" id="8672648at2"/>
<dbReference type="GO" id="GO:0071949">
    <property type="term" value="F:FAD binding"/>
    <property type="evidence" value="ECO:0007669"/>
    <property type="project" value="InterPro"/>
</dbReference>
<dbReference type="SUPFAM" id="SSF51905">
    <property type="entry name" value="FAD/NAD(P)-binding domain"/>
    <property type="match status" value="1"/>
</dbReference>
<evidence type="ECO:0000256" key="6">
    <source>
        <dbReference type="ARBA" id="ARBA00024806"/>
    </source>
</evidence>
<dbReference type="PANTHER" id="PTHR43004">
    <property type="entry name" value="TRK SYSTEM POTASSIUM UPTAKE PROTEIN"/>
    <property type="match status" value="1"/>
</dbReference>
<dbReference type="InterPro" id="IPR002938">
    <property type="entry name" value="FAD-bd"/>
</dbReference>
<dbReference type="PANTHER" id="PTHR43004:SF19">
    <property type="entry name" value="BINDING MONOOXYGENASE, PUTATIVE (JCVI)-RELATED"/>
    <property type="match status" value="1"/>
</dbReference>
<evidence type="ECO:0000313" key="8">
    <source>
        <dbReference type="EMBL" id="OWQ54358.1"/>
    </source>
</evidence>
<evidence type="ECO:0000256" key="1">
    <source>
        <dbReference type="ARBA" id="ARBA00001974"/>
    </source>
</evidence>
<dbReference type="SUPFAM" id="SSF52833">
    <property type="entry name" value="Thioredoxin-like"/>
    <property type="match status" value="1"/>
</dbReference>
<evidence type="ECO:0000259" key="7">
    <source>
        <dbReference type="Pfam" id="PF01494"/>
    </source>
</evidence>
<comment type="caution">
    <text evidence="8">The sequence shown here is derived from an EMBL/GenBank/DDBJ whole genome shotgun (WGS) entry which is preliminary data.</text>
</comment>
<gene>
    <name evidence="8" type="ORF">CEE60_08145</name>
</gene>
<keyword evidence="5" id="KW-0274">FAD</keyword>